<reference evidence="2" key="1">
    <citation type="submission" date="2022-07" db="EMBL/GenBank/DDBJ databases">
        <title>Phylogenomic reconstructions and comparative analyses of Kickxellomycotina fungi.</title>
        <authorList>
            <person name="Reynolds N.K."/>
            <person name="Stajich J.E."/>
            <person name="Barry K."/>
            <person name="Grigoriev I.V."/>
            <person name="Crous P."/>
            <person name="Smith M.E."/>
        </authorList>
    </citation>
    <scope>NUCLEOTIDE SEQUENCE</scope>
    <source>
        <strain evidence="2">RSA 476</strain>
    </source>
</reference>
<dbReference type="EMBL" id="JANBUY010000131">
    <property type="protein sequence ID" value="KAJ2863240.1"/>
    <property type="molecule type" value="Genomic_DNA"/>
</dbReference>
<name>A0A9W8IJH6_9FUNG</name>
<keyword evidence="3" id="KW-1185">Reference proteome</keyword>
<protein>
    <recommendedName>
        <fullName evidence="4">Velvet domain-containing protein</fullName>
    </recommendedName>
</protein>
<evidence type="ECO:0000313" key="3">
    <source>
        <dbReference type="Proteomes" id="UP001140074"/>
    </source>
</evidence>
<feature type="region of interest" description="Disordered" evidence="1">
    <location>
        <begin position="1"/>
        <end position="22"/>
    </location>
</feature>
<comment type="caution">
    <text evidence="2">The sequence shown here is derived from an EMBL/GenBank/DDBJ whole genome shotgun (WGS) entry which is preliminary data.</text>
</comment>
<evidence type="ECO:0008006" key="4">
    <source>
        <dbReference type="Google" id="ProtNLM"/>
    </source>
</evidence>
<dbReference type="Gene3D" id="2.60.40.3960">
    <property type="entry name" value="Velvet domain"/>
    <property type="match status" value="1"/>
</dbReference>
<sequence length="179" mass="19920">MDREELVTSSPTSSYTTSSDHDRHIARYHGSVDAPAHGIVDETLDPVTVTLERLDAYGTPLRVTEAFAHLIVVHVILASEDGTIDYDVTETGEVLLYGEIVQTPKVLEGKLVVSFKSLVARRPGVFRFRIRMFDIRDVSLDSLSPECSTAHPLPSDALYTDSSPRIIIRRAEVLPFVQR</sequence>
<proteinExistence type="predicted"/>
<gene>
    <name evidence="2" type="ORF">GGH94_003744</name>
</gene>
<dbReference type="InterPro" id="IPR038491">
    <property type="entry name" value="Velvet_dom_sf"/>
</dbReference>
<evidence type="ECO:0000313" key="2">
    <source>
        <dbReference type="EMBL" id="KAJ2863240.1"/>
    </source>
</evidence>
<dbReference type="Proteomes" id="UP001140074">
    <property type="component" value="Unassembled WGS sequence"/>
</dbReference>
<evidence type="ECO:0000256" key="1">
    <source>
        <dbReference type="SAM" id="MobiDB-lite"/>
    </source>
</evidence>
<feature type="compositionally biased region" description="Low complexity" evidence="1">
    <location>
        <begin position="8"/>
        <end position="18"/>
    </location>
</feature>
<dbReference type="AlphaFoldDB" id="A0A9W8IJH6"/>
<organism evidence="2 3">
    <name type="scientific">Coemansia aciculifera</name>
    <dbReference type="NCBI Taxonomy" id="417176"/>
    <lineage>
        <taxon>Eukaryota</taxon>
        <taxon>Fungi</taxon>
        <taxon>Fungi incertae sedis</taxon>
        <taxon>Zoopagomycota</taxon>
        <taxon>Kickxellomycotina</taxon>
        <taxon>Kickxellomycetes</taxon>
        <taxon>Kickxellales</taxon>
        <taxon>Kickxellaceae</taxon>
        <taxon>Coemansia</taxon>
    </lineage>
</organism>
<accession>A0A9W8IJH6</accession>